<keyword evidence="4" id="KW-0963">Cytoplasm</keyword>
<dbReference type="Proteomes" id="UP001501803">
    <property type="component" value="Unassembled WGS sequence"/>
</dbReference>
<accession>A0ABP7KKL1</accession>
<dbReference type="PRINTS" id="PR00107">
    <property type="entry name" value="PHOSPHOCPHPR"/>
</dbReference>
<dbReference type="Gene3D" id="3.30.1340.10">
    <property type="entry name" value="HPr-like"/>
    <property type="match status" value="1"/>
</dbReference>
<dbReference type="PROSITE" id="PS51350">
    <property type="entry name" value="PTS_HPR_DOM"/>
    <property type="match status" value="1"/>
</dbReference>
<dbReference type="Pfam" id="PF00381">
    <property type="entry name" value="PTS-HPr"/>
    <property type="match status" value="1"/>
</dbReference>
<proteinExistence type="predicted"/>
<sequence>MQHVIVASLSGLHSRPAAIISTAARDSGASVTLSKLGSKQVNLTSTLALLSLGVAHGEEVTLTVEGEEAARILAELAALIEKNLDN</sequence>
<dbReference type="InterPro" id="IPR050399">
    <property type="entry name" value="HPr"/>
</dbReference>
<evidence type="ECO:0000256" key="4">
    <source>
        <dbReference type="ARBA" id="ARBA00022490"/>
    </source>
</evidence>
<evidence type="ECO:0000256" key="3">
    <source>
        <dbReference type="ARBA" id="ARBA00020422"/>
    </source>
</evidence>
<keyword evidence="5" id="KW-0598">Phosphotransferase system</keyword>
<evidence type="ECO:0000313" key="8">
    <source>
        <dbReference type="Proteomes" id="UP001501803"/>
    </source>
</evidence>
<evidence type="ECO:0000256" key="5">
    <source>
        <dbReference type="ARBA" id="ARBA00022683"/>
    </source>
</evidence>
<gene>
    <name evidence="7" type="ORF">GCM10022381_23020</name>
</gene>
<dbReference type="EMBL" id="BAABCN010000006">
    <property type="protein sequence ID" value="GAA3880143.1"/>
    <property type="molecule type" value="Genomic_DNA"/>
</dbReference>
<reference evidence="8" key="1">
    <citation type="journal article" date="2019" name="Int. J. Syst. Evol. Microbiol.">
        <title>The Global Catalogue of Microorganisms (GCM) 10K type strain sequencing project: providing services to taxonomists for standard genome sequencing and annotation.</title>
        <authorList>
            <consortium name="The Broad Institute Genomics Platform"/>
            <consortium name="The Broad Institute Genome Sequencing Center for Infectious Disease"/>
            <person name="Wu L."/>
            <person name="Ma J."/>
        </authorList>
    </citation>
    <scope>NUCLEOTIDE SEQUENCE [LARGE SCALE GENOMIC DNA]</scope>
    <source>
        <strain evidence="8">JCM 17021</strain>
    </source>
</reference>
<protein>
    <recommendedName>
        <fullName evidence="3">Phosphocarrier protein HPr</fullName>
    </recommendedName>
</protein>
<evidence type="ECO:0000256" key="2">
    <source>
        <dbReference type="ARBA" id="ARBA00004496"/>
    </source>
</evidence>
<dbReference type="InterPro" id="IPR000032">
    <property type="entry name" value="HPr-like"/>
</dbReference>
<name>A0ABP7KKL1_9MICO</name>
<dbReference type="PANTHER" id="PTHR33705">
    <property type="entry name" value="PHOSPHOCARRIER PROTEIN HPR"/>
    <property type="match status" value="1"/>
</dbReference>
<evidence type="ECO:0000313" key="7">
    <source>
        <dbReference type="EMBL" id="GAA3880143.1"/>
    </source>
</evidence>
<dbReference type="SUPFAM" id="SSF55594">
    <property type="entry name" value="HPr-like"/>
    <property type="match status" value="1"/>
</dbReference>
<evidence type="ECO:0000256" key="1">
    <source>
        <dbReference type="ARBA" id="ARBA00003681"/>
    </source>
</evidence>
<dbReference type="PROSITE" id="PS00369">
    <property type="entry name" value="PTS_HPR_HIS"/>
    <property type="match status" value="1"/>
</dbReference>
<comment type="subcellular location">
    <subcellularLocation>
        <location evidence="2">Cytoplasm</location>
    </subcellularLocation>
</comment>
<comment type="function">
    <text evidence="1">General (non sugar-specific) component of the phosphoenolpyruvate-dependent sugar phosphotransferase system (sugar PTS). This major carbohydrate active-transport system catalyzes the phosphorylation of incoming sugar substrates concomitantly with their translocation across the cell membrane. The phosphoryl group from phosphoenolpyruvate (PEP) is transferred to the phosphoryl carrier protein HPr by enzyme I. Phospho-HPr then transfers it to the PTS EIIA domain.</text>
</comment>
<dbReference type="InterPro" id="IPR035895">
    <property type="entry name" value="HPr-like_sf"/>
</dbReference>
<dbReference type="NCBIfam" id="TIGR01003">
    <property type="entry name" value="PTS_HPr_family"/>
    <property type="match status" value="1"/>
</dbReference>
<dbReference type="InterPro" id="IPR001020">
    <property type="entry name" value="PTS_HPr_His_P_site"/>
</dbReference>
<dbReference type="PANTHER" id="PTHR33705:SF2">
    <property type="entry name" value="PHOSPHOCARRIER PROTEIN NPR"/>
    <property type="match status" value="1"/>
</dbReference>
<comment type="caution">
    <text evidence="7">The sequence shown here is derived from an EMBL/GenBank/DDBJ whole genome shotgun (WGS) entry which is preliminary data.</text>
</comment>
<dbReference type="RefSeq" id="WP_345066540.1">
    <property type="nucleotide sequence ID" value="NZ_BAABCN010000006.1"/>
</dbReference>
<feature type="domain" description="HPr" evidence="6">
    <location>
        <begin position="1"/>
        <end position="86"/>
    </location>
</feature>
<dbReference type="CDD" id="cd00367">
    <property type="entry name" value="PTS-HPr_like"/>
    <property type="match status" value="1"/>
</dbReference>
<keyword evidence="8" id="KW-1185">Reference proteome</keyword>
<organism evidence="7 8">
    <name type="scientific">Leifsonia kafniensis</name>
    <dbReference type="NCBI Taxonomy" id="475957"/>
    <lineage>
        <taxon>Bacteria</taxon>
        <taxon>Bacillati</taxon>
        <taxon>Actinomycetota</taxon>
        <taxon>Actinomycetes</taxon>
        <taxon>Micrococcales</taxon>
        <taxon>Microbacteriaceae</taxon>
        <taxon>Leifsonia</taxon>
    </lineage>
</organism>
<evidence type="ECO:0000259" key="6">
    <source>
        <dbReference type="PROSITE" id="PS51350"/>
    </source>
</evidence>